<dbReference type="Ensembl" id="ENSSAUT00010008012.1">
    <property type="protein sequence ID" value="ENSSAUP00010007483.1"/>
    <property type="gene ID" value="ENSSAUG00010003722.1"/>
</dbReference>
<dbReference type="GO" id="GO:0045893">
    <property type="term" value="P:positive regulation of DNA-templated transcription"/>
    <property type="evidence" value="ECO:0007669"/>
    <property type="project" value="Ensembl"/>
</dbReference>
<keyword evidence="4" id="KW-0238">DNA-binding</keyword>
<evidence type="ECO:0000256" key="6">
    <source>
        <dbReference type="ARBA" id="ARBA00023163"/>
    </source>
</evidence>
<name>A0A671U033_SPAAU</name>
<dbReference type="CDD" id="cd14695">
    <property type="entry name" value="bZIP_HLF"/>
    <property type="match status" value="1"/>
</dbReference>
<dbReference type="GeneTree" id="ENSGT00940000156578"/>
<comment type="subcellular location">
    <subcellularLocation>
        <location evidence="1">Nucleus</location>
    </subcellularLocation>
</comment>
<sequence>MAFIMWAPSKFGRVQHFMGTVMFTEKNMSAEIPEVFRALLEHPFTLPNFEDNDTDKEKLCLGDNVDMGVGGGDIGPSAALTPAIWDKTIPYDGENFHLEYMDLEEFLMENGIPTLPDEDSQNGSITKKKKSVNVSPVALLPIQDLDKSEEEVVIVTNSDSDIICDVTAEVTTEDEETPEPISPDEIEIDVNYEPDPTDLVLSSVPGGELFNPRKHKFSEEELKPQPMIKKAKKIFVPEEQKDEKYWQRRKKNNVAAKRSRDARRLKENQITVRAAFLERENAALRSEVADLRKESGRFKNLVGRYEAKFGQLEVPEDQ</sequence>
<dbReference type="PANTHER" id="PTHR11988:SF24">
    <property type="entry name" value="THYROTROPH EMBRYONIC FACTOR"/>
    <property type="match status" value="1"/>
</dbReference>
<reference evidence="9" key="2">
    <citation type="submission" date="2025-08" db="UniProtKB">
        <authorList>
            <consortium name="Ensembl"/>
        </authorList>
    </citation>
    <scope>IDENTIFICATION</scope>
</reference>
<keyword evidence="6" id="KW-0804">Transcription</keyword>
<evidence type="ECO:0000259" key="8">
    <source>
        <dbReference type="PROSITE" id="PS50217"/>
    </source>
</evidence>
<gene>
    <name evidence="9" type="primary">TEF</name>
    <name evidence="9" type="synonym">tefa</name>
</gene>
<dbReference type="Gene3D" id="1.20.5.170">
    <property type="match status" value="1"/>
</dbReference>
<evidence type="ECO:0000313" key="9">
    <source>
        <dbReference type="Ensembl" id="ENSSAUP00010007483.1"/>
    </source>
</evidence>
<keyword evidence="3" id="KW-0805">Transcription regulation</keyword>
<dbReference type="AlphaFoldDB" id="A0A671U033"/>
<keyword evidence="7" id="KW-0539">Nucleus</keyword>
<evidence type="ECO:0000256" key="5">
    <source>
        <dbReference type="ARBA" id="ARBA00023159"/>
    </source>
</evidence>
<reference evidence="9" key="3">
    <citation type="submission" date="2025-09" db="UniProtKB">
        <authorList>
            <consortium name="Ensembl"/>
        </authorList>
    </citation>
    <scope>IDENTIFICATION</scope>
</reference>
<keyword evidence="10" id="KW-1185">Reference proteome</keyword>
<proteinExistence type="inferred from homology"/>
<dbReference type="FunFam" id="1.20.5.170:FF:000007">
    <property type="entry name" value="hepatic leukemia factor isoform X2"/>
    <property type="match status" value="1"/>
</dbReference>
<organism evidence="9 10">
    <name type="scientific">Sparus aurata</name>
    <name type="common">Gilthead sea bream</name>
    <dbReference type="NCBI Taxonomy" id="8175"/>
    <lineage>
        <taxon>Eukaryota</taxon>
        <taxon>Metazoa</taxon>
        <taxon>Chordata</taxon>
        <taxon>Craniata</taxon>
        <taxon>Vertebrata</taxon>
        <taxon>Euteleostomi</taxon>
        <taxon>Actinopterygii</taxon>
        <taxon>Neopterygii</taxon>
        <taxon>Teleostei</taxon>
        <taxon>Neoteleostei</taxon>
        <taxon>Acanthomorphata</taxon>
        <taxon>Eupercaria</taxon>
        <taxon>Spariformes</taxon>
        <taxon>Sparidae</taxon>
        <taxon>Sparus</taxon>
    </lineage>
</organism>
<dbReference type="GO" id="GO:0005634">
    <property type="term" value="C:nucleus"/>
    <property type="evidence" value="ECO:0007669"/>
    <property type="project" value="UniProtKB-SubCell"/>
</dbReference>
<dbReference type="OMA" id="CCANRIC"/>
<evidence type="ECO:0000256" key="3">
    <source>
        <dbReference type="ARBA" id="ARBA00023015"/>
    </source>
</evidence>
<dbReference type="InterPro" id="IPR046347">
    <property type="entry name" value="bZIP_sf"/>
</dbReference>
<evidence type="ECO:0000256" key="1">
    <source>
        <dbReference type="ARBA" id="ARBA00004123"/>
    </source>
</evidence>
<evidence type="ECO:0000256" key="2">
    <source>
        <dbReference type="ARBA" id="ARBA00009208"/>
    </source>
</evidence>
<dbReference type="GO" id="GO:0071482">
    <property type="term" value="P:cellular response to light stimulus"/>
    <property type="evidence" value="ECO:0007669"/>
    <property type="project" value="Ensembl"/>
</dbReference>
<accession>A0A671U033</accession>
<dbReference type="SUPFAM" id="SSF57959">
    <property type="entry name" value="Leucine zipper domain"/>
    <property type="match status" value="1"/>
</dbReference>
<dbReference type="InterPro" id="IPR040223">
    <property type="entry name" value="PAR_bZIP"/>
</dbReference>
<dbReference type="InParanoid" id="A0A671U033"/>
<evidence type="ECO:0000313" key="10">
    <source>
        <dbReference type="Proteomes" id="UP000472265"/>
    </source>
</evidence>
<keyword evidence="5" id="KW-0010">Activator</keyword>
<dbReference type="PANTHER" id="PTHR11988">
    <property type="entry name" value="THYROTROPH EMBRYONIC FACTOR RELATED"/>
    <property type="match status" value="1"/>
</dbReference>
<dbReference type="Pfam" id="PF07716">
    <property type="entry name" value="bZIP_2"/>
    <property type="match status" value="1"/>
</dbReference>
<evidence type="ECO:0000256" key="7">
    <source>
        <dbReference type="ARBA" id="ARBA00023242"/>
    </source>
</evidence>
<dbReference type="GO" id="GO:0000981">
    <property type="term" value="F:DNA-binding transcription factor activity, RNA polymerase II-specific"/>
    <property type="evidence" value="ECO:0007669"/>
    <property type="project" value="TreeGrafter"/>
</dbReference>
<dbReference type="GO" id="GO:0000978">
    <property type="term" value="F:RNA polymerase II cis-regulatory region sequence-specific DNA binding"/>
    <property type="evidence" value="ECO:0007669"/>
    <property type="project" value="TreeGrafter"/>
</dbReference>
<feature type="domain" description="BZIP" evidence="8">
    <location>
        <begin position="242"/>
        <end position="305"/>
    </location>
</feature>
<reference evidence="9" key="1">
    <citation type="submission" date="2021-04" db="EMBL/GenBank/DDBJ databases">
        <authorList>
            <consortium name="Wellcome Sanger Institute Data Sharing"/>
        </authorList>
    </citation>
    <scope>NUCLEOTIDE SEQUENCE [LARGE SCALE GENOMIC DNA]</scope>
</reference>
<dbReference type="InterPro" id="IPR004827">
    <property type="entry name" value="bZIP"/>
</dbReference>
<protein>
    <submittedName>
        <fullName evidence="9">TEF transcription factor, PAR bZIP family member a</fullName>
    </submittedName>
</protein>
<dbReference type="PROSITE" id="PS50217">
    <property type="entry name" value="BZIP"/>
    <property type="match status" value="1"/>
</dbReference>
<dbReference type="Proteomes" id="UP000472265">
    <property type="component" value="Chromosome 20"/>
</dbReference>
<evidence type="ECO:0000256" key="4">
    <source>
        <dbReference type="ARBA" id="ARBA00023125"/>
    </source>
</evidence>
<comment type="similarity">
    <text evidence="2">Belongs to the bZIP family. PAR subfamily.</text>
</comment>
<dbReference type="SMART" id="SM00338">
    <property type="entry name" value="BRLZ"/>
    <property type="match status" value="1"/>
</dbReference>